<dbReference type="GO" id="GO:0016757">
    <property type="term" value="F:glycosyltransferase activity"/>
    <property type="evidence" value="ECO:0007669"/>
    <property type="project" value="InterPro"/>
</dbReference>
<evidence type="ECO:0000313" key="3">
    <source>
        <dbReference type="Proteomes" id="UP000218238"/>
    </source>
</evidence>
<dbReference type="Proteomes" id="UP000218238">
    <property type="component" value="Unassembled WGS sequence"/>
</dbReference>
<keyword evidence="3" id="KW-1185">Reference proteome</keyword>
<proteinExistence type="predicted"/>
<dbReference type="InterPro" id="IPR004263">
    <property type="entry name" value="Exostosin"/>
</dbReference>
<sequence>MKIKIFSDPKYVPQGVNPVTILQPFWSKYLEKNQSPWSNYINDYINIADSLFELTTLENADLAILPFDWLHVRGNTWKPQINLSRMHLALEFSNIVKKANKPLIIFFTNDSSHEEISIKDAFVFRQSLLASQRKPHDFAMNAVHEDLVKCYLDNKLSIRQKKDKPVIGFTGFANNLSWDIKLKELIYQIAMLPKGGADYLPYRGHRIRTEALNYLSQSSGIETNFLIRDNMAFFNETIDIETKLQLRIEYVNSIVNSDYMLCCRGRGNFSFRLFEVLCCGRIPIFIDTDCVLPFDFAIDWKKYCVWVDSQELPHIAEKVIDFHQNISPQEFIDLQYECRKLWEKMLSNEGYFSNFWQHFHAESKLQILSS</sequence>
<evidence type="ECO:0000259" key="1">
    <source>
        <dbReference type="Pfam" id="PF03016"/>
    </source>
</evidence>
<reference evidence="2 3" key="1">
    <citation type="submission" date="2017-08" db="EMBL/GenBank/DDBJ databases">
        <title>Draft genome sequence of filamentous cyanobacterium Calothrix elsteri CCALA 953.</title>
        <authorList>
            <person name="Gagunashvili A.N."/>
            <person name="Elster J."/>
            <person name="Andresson O.S."/>
        </authorList>
    </citation>
    <scope>NUCLEOTIDE SEQUENCE [LARGE SCALE GENOMIC DNA]</scope>
    <source>
        <strain evidence="2 3">CCALA 953</strain>
    </source>
</reference>
<dbReference type="Pfam" id="PF03016">
    <property type="entry name" value="Exostosin_GT47"/>
    <property type="match status" value="1"/>
</dbReference>
<evidence type="ECO:0000313" key="2">
    <source>
        <dbReference type="EMBL" id="PAX53386.1"/>
    </source>
</evidence>
<organism evidence="2 3">
    <name type="scientific">Brunnivagina elsteri CCALA 953</name>
    <dbReference type="NCBI Taxonomy" id="987040"/>
    <lineage>
        <taxon>Bacteria</taxon>
        <taxon>Bacillati</taxon>
        <taxon>Cyanobacteriota</taxon>
        <taxon>Cyanophyceae</taxon>
        <taxon>Nostocales</taxon>
        <taxon>Calotrichaceae</taxon>
        <taxon>Brunnivagina</taxon>
    </lineage>
</organism>
<dbReference type="OrthoDB" id="444233at2"/>
<protein>
    <submittedName>
        <fullName evidence="2">Exostosin</fullName>
    </submittedName>
</protein>
<gene>
    <name evidence="2" type="ORF">CK510_14305</name>
</gene>
<dbReference type="AlphaFoldDB" id="A0A2A2TI75"/>
<dbReference type="PANTHER" id="PTHR11062">
    <property type="entry name" value="EXOSTOSIN HEPARAN SULFATE GLYCOSYLTRANSFERASE -RELATED"/>
    <property type="match status" value="1"/>
</dbReference>
<feature type="domain" description="Exostosin GT47" evidence="1">
    <location>
        <begin position="243"/>
        <end position="314"/>
    </location>
</feature>
<dbReference type="EMBL" id="NTFS01000146">
    <property type="protein sequence ID" value="PAX53386.1"/>
    <property type="molecule type" value="Genomic_DNA"/>
</dbReference>
<dbReference type="InterPro" id="IPR040911">
    <property type="entry name" value="Exostosin_GT47"/>
</dbReference>
<name>A0A2A2TI75_9CYAN</name>
<dbReference type="RefSeq" id="WP_095722337.1">
    <property type="nucleotide sequence ID" value="NZ_NTFS01000146.1"/>
</dbReference>
<comment type="caution">
    <text evidence="2">The sequence shown here is derived from an EMBL/GenBank/DDBJ whole genome shotgun (WGS) entry which is preliminary data.</text>
</comment>
<accession>A0A2A2TI75</accession>